<dbReference type="OrthoDB" id="10602947at2759"/>
<protein>
    <submittedName>
        <fullName evidence="3">Uncharacterized protein</fullName>
    </submittedName>
</protein>
<evidence type="ECO:0000313" key="3">
    <source>
        <dbReference type="EMBL" id="PFX13238.1"/>
    </source>
</evidence>
<organism evidence="3 4">
    <name type="scientific">Stylophora pistillata</name>
    <name type="common">Smooth cauliflower coral</name>
    <dbReference type="NCBI Taxonomy" id="50429"/>
    <lineage>
        <taxon>Eukaryota</taxon>
        <taxon>Metazoa</taxon>
        <taxon>Cnidaria</taxon>
        <taxon>Anthozoa</taxon>
        <taxon>Hexacorallia</taxon>
        <taxon>Scleractinia</taxon>
        <taxon>Astrocoeniina</taxon>
        <taxon>Pocilloporidae</taxon>
        <taxon>Stylophora</taxon>
    </lineage>
</organism>
<dbReference type="EMBL" id="LSMT01001029">
    <property type="protein sequence ID" value="PFX13238.1"/>
    <property type="molecule type" value="Genomic_DNA"/>
</dbReference>
<evidence type="ECO:0000256" key="1">
    <source>
        <dbReference type="SAM" id="Coils"/>
    </source>
</evidence>
<feature type="compositionally biased region" description="Basic and acidic residues" evidence="2">
    <location>
        <begin position="20"/>
        <end position="31"/>
    </location>
</feature>
<sequence length="264" mass="30442">MASIQEGFNRVSGHQSAWKDNPKIKDLTKTAEDQKNEIEELQQKIAASQVALAKEEVATFELDKKVTQQAQKVRNGEILVTHLNRELKERKESEEWMNDRKKEKTVLNGKSHRELKNELKYKKVLSDKERELKKNQQQRKAEICELAAQISAYEAECERRGLNIEADKKMKINMTGLKKNQQQRKAEICELATQISAYEAECERRGLNIEADKKMKINMTGTIEFLRQKNDALLRELTSGIVGKIRIVKRFFGAAISAITARFH</sequence>
<name>A0A2B4RA25_STYPI</name>
<gene>
    <name evidence="3" type="ORF">AWC38_SpisGene22698</name>
</gene>
<reference evidence="4" key="1">
    <citation type="journal article" date="2017" name="bioRxiv">
        <title>Comparative analysis of the genomes of Stylophora pistillata and Acropora digitifera provides evidence for extensive differences between species of corals.</title>
        <authorList>
            <person name="Voolstra C.R."/>
            <person name="Li Y."/>
            <person name="Liew Y.J."/>
            <person name="Baumgarten S."/>
            <person name="Zoccola D."/>
            <person name="Flot J.-F."/>
            <person name="Tambutte S."/>
            <person name="Allemand D."/>
            <person name="Aranda M."/>
        </authorList>
    </citation>
    <scope>NUCLEOTIDE SEQUENCE [LARGE SCALE GENOMIC DNA]</scope>
</reference>
<dbReference type="AlphaFoldDB" id="A0A2B4RA25"/>
<evidence type="ECO:0000256" key="2">
    <source>
        <dbReference type="SAM" id="MobiDB-lite"/>
    </source>
</evidence>
<keyword evidence="4" id="KW-1185">Reference proteome</keyword>
<proteinExistence type="predicted"/>
<accession>A0A2B4RA25</accession>
<comment type="caution">
    <text evidence="3">The sequence shown here is derived from an EMBL/GenBank/DDBJ whole genome shotgun (WGS) entry which is preliminary data.</text>
</comment>
<feature type="region of interest" description="Disordered" evidence="2">
    <location>
        <begin position="1"/>
        <end position="31"/>
    </location>
</feature>
<feature type="coiled-coil region" evidence="1">
    <location>
        <begin position="84"/>
        <end position="145"/>
    </location>
</feature>
<evidence type="ECO:0000313" key="4">
    <source>
        <dbReference type="Proteomes" id="UP000225706"/>
    </source>
</evidence>
<dbReference type="Proteomes" id="UP000225706">
    <property type="component" value="Unassembled WGS sequence"/>
</dbReference>
<keyword evidence="1" id="KW-0175">Coiled coil</keyword>